<accession>A0A7S1BIN0</accession>
<dbReference type="PANTHER" id="PTHR21228">
    <property type="entry name" value="FAST LEU-RICH DOMAIN-CONTAINING"/>
    <property type="match status" value="1"/>
</dbReference>
<dbReference type="InterPro" id="IPR013584">
    <property type="entry name" value="RAP"/>
</dbReference>
<dbReference type="GO" id="GO:0003723">
    <property type="term" value="F:RNA binding"/>
    <property type="evidence" value="ECO:0007669"/>
    <property type="project" value="TreeGrafter"/>
</dbReference>
<organism evidence="2">
    <name type="scientific">Corethron hystrix</name>
    <dbReference type="NCBI Taxonomy" id="216773"/>
    <lineage>
        <taxon>Eukaryota</taxon>
        <taxon>Sar</taxon>
        <taxon>Stramenopiles</taxon>
        <taxon>Ochrophyta</taxon>
        <taxon>Bacillariophyta</taxon>
        <taxon>Coscinodiscophyceae</taxon>
        <taxon>Corethrophycidae</taxon>
        <taxon>Corethrales</taxon>
        <taxon>Corethraceae</taxon>
        <taxon>Corethron</taxon>
    </lineage>
</organism>
<sequence>VKDGAAMAVAPCEVSMALWADASTVLRERPAGWAVDDEENEVQGLKGRSTMLFEEVDEEKQEEKDAKTAKGDGRVPLDEDTKRLFDVAACLLLAKRDSDEYHDKDDEDPPSYCLLEECLWKDLATIAWSYAHIGLTSSRIIRAISAEATSRLLALCAADKGKDRDLNHARPLPRDVATLCWSLSTLQADCGLLHAAADALLRAASLYLRRSPVRAPNLRHWTSEDLVQLASALAHARRDDMSLLVPLYEEAVSRIKTLSSHEISVLLWSQARLYLGGRRRGGDEEVADDPSAPAVFATFPVRASWEILSRLRCHGETALGPQERANVAWSLTVLEAYAVPEGEDTATPLLCRIFEDAARDPPSALRPEHAHQLWQAAFLLGSGDGPGCLPPASPARTALEERLAESWAREKGRRKISSQRHKALSETLDGMGVRHCNEHAEDIDVAIVLDQGCGWTQFATVDEGEDGDGDAAEERRELRHRVAVEFDGPDHFTVPEEGRGGPRALGHTVLKYRMLRRQGWAVVRVPYYEFDKIPYWASMERRRYLQRLLRTHESICFSECDVSEYIAMVPNRKSRFD</sequence>
<dbReference type="InterPro" id="IPR050870">
    <property type="entry name" value="FAST_kinase"/>
</dbReference>
<gene>
    <name evidence="2" type="ORF">CHYS00102_LOCUS14178</name>
</gene>
<dbReference type="GO" id="GO:0000963">
    <property type="term" value="P:mitochondrial RNA processing"/>
    <property type="evidence" value="ECO:0007669"/>
    <property type="project" value="TreeGrafter"/>
</dbReference>
<name>A0A7S1BIN0_9STRA</name>
<dbReference type="GO" id="GO:0044528">
    <property type="term" value="P:regulation of mitochondrial mRNA stability"/>
    <property type="evidence" value="ECO:0007669"/>
    <property type="project" value="TreeGrafter"/>
</dbReference>
<dbReference type="PROSITE" id="PS51286">
    <property type="entry name" value="RAP"/>
    <property type="match status" value="1"/>
</dbReference>
<reference evidence="2" key="1">
    <citation type="submission" date="2021-01" db="EMBL/GenBank/DDBJ databases">
        <authorList>
            <person name="Corre E."/>
            <person name="Pelletier E."/>
            <person name="Niang G."/>
            <person name="Scheremetjew M."/>
            <person name="Finn R."/>
            <person name="Kale V."/>
            <person name="Holt S."/>
            <person name="Cochrane G."/>
            <person name="Meng A."/>
            <person name="Brown T."/>
            <person name="Cohen L."/>
        </authorList>
    </citation>
    <scope>NUCLEOTIDE SEQUENCE</scope>
    <source>
        <strain evidence="2">308</strain>
    </source>
</reference>
<feature type="domain" description="RAP" evidence="1">
    <location>
        <begin position="482"/>
        <end position="547"/>
    </location>
</feature>
<dbReference type="SMART" id="SM00952">
    <property type="entry name" value="RAP"/>
    <property type="match status" value="1"/>
</dbReference>
<feature type="non-terminal residue" evidence="2">
    <location>
        <position position="1"/>
    </location>
</feature>
<dbReference type="GO" id="GO:0035770">
    <property type="term" value="C:ribonucleoprotein granule"/>
    <property type="evidence" value="ECO:0007669"/>
    <property type="project" value="TreeGrafter"/>
</dbReference>
<proteinExistence type="predicted"/>
<dbReference type="EMBL" id="HBFR01019646">
    <property type="protein sequence ID" value="CAD8886980.1"/>
    <property type="molecule type" value="Transcribed_RNA"/>
</dbReference>
<evidence type="ECO:0000313" key="2">
    <source>
        <dbReference type="EMBL" id="CAD8886980.1"/>
    </source>
</evidence>
<evidence type="ECO:0000259" key="1">
    <source>
        <dbReference type="PROSITE" id="PS51286"/>
    </source>
</evidence>
<dbReference type="Pfam" id="PF08373">
    <property type="entry name" value="RAP"/>
    <property type="match status" value="1"/>
</dbReference>
<dbReference type="GO" id="GO:0005759">
    <property type="term" value="C:mitochondrial matrix"/>
    <property type="evidence" value="ECO:0007669"/>
    <property type="project" value="TreeGrafter"/>
</dbReference>
<dbReference type="AlphaFoldDB" id="A0A7S1BIN0"/>
<dbReference type="PANTHER" id="PTHR21228:SF40">
    <property type="entry name" value="LD45607P"/>
    <property type="match status" value="1"/>
</dbReference>
<protein>
    <recommendedName>
        <fullName evidence="1">RAP domain-containing protein</fullName>
    </recommendedName>
</protein>